<dbReference type="GO" id="GO:0005829">
    <property type="term" value="C:cytosol"/>
    <property type="evidence" value="ECO:0007669"/>
    <property type="project" value="TreeGrafter"/>
</dbReference>
<comment type="similarity">
    <text evidence="3">Belongs to the glycosyltransferase 9 family.</text>
</comment>
<dbReference type="NCBIfam" id="TIGR02195">
    <property type="entry name" value="heptsyl_trn_II"/>
    <property type="match status" value="1"/>
</dbReference>
<dbReference type="AlphaFoldDB" id="A0A326UD76"/>
<proteinExistence type="inferred from homology"/>
<dbReference type="PANTHER" id="PTHR30160:SF7">
    <property type="entry name" value="ADP-HEPTOSE--LPS HEPTOSYLTRANSFERASE 2"/>
    <property type="match status" value="1"/>
</dbReference>
<dbReference type="Gene3D" id="3.40.50.2000">
    <property type="entry name" value="Glycogen Phosphorylase B"/>
    <property type="match status" value="2"/>
</dbReference>
<dbReference type="GO" id="GO:0009244">
    <property type="term" value="P:lipopolysaccharide core region biosynthetic process"/>
    <property type="evidence" value="ECO:0007669"/>
    <property type="project" value="TreeGrafter"/>
</dbReference>
<evidence type="ECO:0000256" key="2">
    <source>
        <dbReference type="ARBA" id="ARBA00022679"/>
    </source>
</evidence>
<evidence type="ECO:0000313" key="7">
    <source>
        <dbReference type="Proteomes" id="UP000248806"/>
    </source>
</evidence>
<dbReference type="PANTHER" id="PTHR30160">
    <property type="entry name" value="TETRAACYLDISACCHARIDE 4'-KINASE-RELATED"/>
    <property type="match status" value="1"/>
</dbReference>
<evidence type="ECO:0000313" key="6">
    <source>
        <dbReference type="EMBL" id="PZW36457.1"/>
    </source>
</evidence>
<dbReference type="EMBL" id="QKUF01000001">
    <property type="protein sequence ID" value="PZW36457.1"/>
    <property type="molecule type" value="Genomic_DNA"/>
</dbReference>
<organism evidence="6 7">
    <name type="scientific">Thermosporothrix hazakensis</name>
    <dbReference type="NCBI Taxonomy" id="644383"/>
    <lineage>
        <taxon>Bacteria</taxon>
        <taxon>Bacillati</taxon>
        <taxon>Chloroflexota</taxon>
        <taxon>Ktedonobacteria</taxon>
        <taxon>Ktedonobacterales</taxon>
        <taxon>Thermosporotrichaceae</taxon>
        <taxon>Thermosporothrix</taxon>
    </lineage>
</organism>
<accession>A0A326UD76</accession>
<dbReference type="InterPro" id="IPR051199">
    <property type="entry name" value="LPS_LOS_Heptosyltrfase"/>
</dbReference>
<name>A0A326UD76_THEHA</name>
<comment type="caution">
    <text evidence="6">The sequence shown here is derived from an EMBL/GenBank/DDBJ whole genome shotgun (WGS) entry which is preliminary data.</text>
</comment>
<protein>
    <recommendedName>
        <fullName evidence="4">lipopolysaccharide heptosyltransferase II</fullName>
        <ecNumber evidence="4">2.4.99.24</ecNumber>
    </recommendedName>
</protein>
<evidence type="ECO:0000256" key="4">
    <source>
        <dbReference type="ARBA" id="ARBA00044042"/>
    </source>
</evidence>
<dbReference type="CDD" id="cd03789">
    <property type="entry name" value="GT9_LPS_heptosyltransferase"/>
    <property type="match status" value="1"/>
</dbReference>
<dbReference type="InterPro" id="IPR002201">
    <property type="entry name" value="Glyco_trans_9"/>
</dbReference>
<dbReference type="EC" id="2.4.99.24" evidence="4"/>
<dbReference type="Proteomes" id="UP000248806">
    <property type="component" value="Unassembled WGS sequence"/>
</dbReference>
<evidence type="ECO:0000256" key="1">
    <source>
        <dbReference type="ARBA" id="ARBA00022676"/>
    </source>
</evidence>
<dbReference type="SUPFAM" id="SSF53756">
    <property type="entry name" value="UDP-Glycosyltransferase/glycogen phosphorylase"/>
    <property type="match status" value="1"/>
</dbReference>
<reference evidence="6 7" key="1">
    <citation type="submission" date="2018-06" db="EMBL/GenBank/DDBJ databases">
        <title>Genomic Encyclopedia of Archaeal and Bacterial Type Strains, Phase II (KMG-II): from individual species to whole genera.</title>
        <authorList>
            <person name="Goeker M."/>
        </authorList>
    </citation>
    <scope>NUCLEOTIDE SEQUENCE [LARGE SCALE GENOMIC DNA]</scope>
    <source>
        <strain evidence="6 7">ATCC BAA-1881</strain>
    </source>
</reference>
<sequence length="340" mass="37391">MTTPLLETLRASYPNATITYVTGSWSKVIPEHHPAVDRVIDCGSVGIFGRYSLKEYLQLARKLRTYRFDLAFVLDRSPLLTLLPWLAGIPRRVGPDSLGRGFSLTDRVPVSGSSEHLQHEADIYLDLARALKLPIRQPRMRFVPTEEERRSARHLGQPQIAVFVGGGSNPGMELTAKRWPLERYRALVAKLVHELQAHVLLIGGQSDTELTRSLLDGLDVPEGSVVNLAGKTSIGELAAQLEACALYIGNDSSPMHLAAAVGIPVIGIFGPTSPQEYGPYPTDDPKHIALWKHPTGQPCFFLGKMNACQNCTCMQAITVDDVWQAVLRLLPTQQNSEVVS</sequence>
<dbReference type="InterPro" id="IPR011910">
    <property type="entry name" value="RfaF"/>
</dbReference>
<dbReference type="Pfam" id="PF01075">
    <property type="entry name" value="Glyco_transf_9"/>
    <property type="match status" value="1"/>
</dbReference>
<gene>
    <name evidence="6" type="ORF">EI42_00631</name>
</gene>
<evidence type="ECO:0000256" key="5">
    <source>
        <dbReference type="ARBA" id="ARBA00047503"/>
    </source>
</evidence>
<keyword evidence="2 6" id="KW-0808">Transferase</keyword>
<dbReference type="GO" id="GO:0008713">
    <property type="term" value="F:ADP-heptose-lipopolysaccharide heptosyltransferase activity"/>
    <property type="evidence" value="ECO:0007669"/>
    <property type="project" value="UniProtKB-EC"/>
</dbReference>
<keyword evidence="1" id="KW-0328">Glycosyltransferase</keyword>
<comment type="catalytic activity">
    <reaction evidence="5">
        <text>an L-alpha-D-Hep-(1-&gt;5)-[alpha-Kdo-(2-&gt;4)]-alpha-Kdo-(2-&gt;6)-lipid A + ADP-L-glycero-beta-D-manno-heptose = an L-alpha-D-Hep-(1-&gt;3)-L-alpha-D-Hep-(1-&gt;5)-[alpha-Kdo-(2-&gt;4)]-alpha-Kdo-(2-&gt;6)-lipid A + ADP + H(+)</text>
        <dbReference type="Rhea" id="RHEA:74071"/>
        <dbReference type="ChEBI" id="CHEBI:15378"/>
        <dbReference type="ChEBI" id="CHEBI:61506"/>
        <dbReference type="ChEBI" id="CHEBI:193068"/>
        <dbReference type="ChEBI" id="CHEBI:193069"/>
        <dbReference type="ChEBI" id="CHEBI:456216"/>
        <dbReference type="EC" id="2.4.99.24"/>
    </reaction>
</comment>
<keyword evidence="7" id="KW-1185">Reference proteome</keyword>
<evidence type="ECO:0000256" key="3">
    <source>
        <dbReference type="ARBA" id="ARBA00043995"/>
    </source>
</evidence>